<reference evidence="1 2" key="1">
    <citation type="journal article" date="2016" name="Arch. Microbiol.">
        <title>Streptomyces zhihengii sp. nov., isolated from rhizospheric soil of Psammosilene tunicoides.</title>
        <authorList>
            <person name="Huang M.J."/>
            <person name="Fei J.J."/>
            <person name="Salam N."/>
            <person name="Kim C.J."/>
            <person name="Hozzein W.N."/>
            <person name="Xiao M."/>
            <person name="Huang H.Q."/>
            <person name="Li W.J."/>
        </authorList>
    </citation>
    <scope>NUCLEOTIDE SEQUENCE [LARGE SCALE GENOMIC DNA]</scope>
    <source>
        <strain evidence="1 2">YIM T102</strain>
    </source>
</reference>
<sequence length="86" mass="9207">MRRLVDVDGVEAVAVSGLPSLVADRMAAITDHDKRGRAAEVLGQHTLTLVHLLGEAGQTRTTDAGEVDRVPVSSVHSTGERLRRLI</sequence>
<dbReference type="RefSeq" id="WP_205378909.1">
    <property type="nucleotide sequence ID" value="NZ_JAFEJA010000003.1"/>
</dbReference>
<name>A0ABS2V4L5_9ACTN</name>
<accession>A0ABS2V4L5</accession>
<evidence type="ECO:0000313" key="1">
    <source>
        <dbReference type="EMBL" id="MBM9624770.1"/>
    </source>
</evidence>
<proteinExistence type="predicted"/>
<keyword evidence="2" id="KW-1185">Reference proteome</keyword>
<dbReference type="EMBL" id="JAFEJA010000003">
    <property type="protein sequence ID" value="MBM9624770.1"/>
    <property type="molecule type" value="Genomic_DNA"/>
</dbReference>
<gene>
    <name evidence="1" type="ORF">JE024_40325</name>
</gene>
<organism evidence="1 2">
    <name type="scientific">Streptomyces zhihengii</name>
    <dbReference type="NCBI Taxonomy" id="1818004"/>
    <lineage>
        <taxon>Bacteria</taxon>
        <taxon>Bacillati</taxon>
        <taxon>Actinomycetota</taxon>
        <taxon>Actinomycetes</taxon>
        <taxon>Kitasatosporales</taxon>
        <taxon>Streptomycetaceae</taxon>
        <taxon>Streptomyces</taxon>
    </lineage>
</organism>
<dbReference type="Proteomes" id="UP000664109">
    <property type="component" value="Unassembled WGS sequence"/>
</dbReference>
<protein>
    <submittedName>
        <fullName evidence="1">Uncharacterized protein</fullName>
    </submittedName>
</protein>
<keyword evidence="1" id="KW-0614">Plasmid</keyword>
<evidence type="ECO:0000313" key="2">
    <source>
        <dbReference type="Proteomes" id="UP000664109"/>
    </source>
</evidence>
<geneLocation type="plasmid" evidence="1">
    <name>unnamed1</name>
</geneLocation>
<comment type="caution">
    <text evidence="1">The sequence shown here is derived from an EMBL/GenBank/DDBJ whole genome shotgun (WGS) entry which is preliminary data.</text>
</comment>